<organism evidence="3 4">
    <name type="scientific">Helicoverpa armigera</name>
    <name type="common">Cotton bollworm</name>
    <name type="synonym">Heliothis armigera</name>
    <dbReference type="NCBI Taxonomy" id="29058"/>
    <lineage>
        <taxon>Eukaryota</taxon>
        <taxon>Metazoa</taxon>
        <taxon>Ecdysozoa</taxon>
        <taxon>Arthropoda</taxon>
        <taxon>Hexapoda</taxon>
        <taxon>Insecta</taxon>
        <taxon>Pterygota</taxon>
        <taxon>Neoptera</taxon>
        <taxon>Endopterygota</taxon>
        <taxon>Lepidoptera</taxon>
        <taxon>Glossata</taxon>
        <taxon>Ditrysia</taxon>
        <taxon>Noctuoidea</taxon>
        <taxon>Noctuidae</taxon>
        <taxon>Heliothinae</taxon>
        <taxon>Helicoverpa</taxon>
    </lineage>
</organism>
<accession>A0A2W1B9G0</accession>
<feature type="compositionally biased region" description="Basic and acidic residues" evidence="2">
    <location>
        <begin position="379"/>
        <end position="396"/>
    </location>
</feature>
<evidence type="ECO:0000256" key="2">
    <source>
        <dbReference type="SAM" id="MobiDB-lite"/>
    </source>
</evidence>
<reference evidence="3 4" key="1">
    <citation type="journal article" date="2017" name="BMC Biol.">
        <title>Genomic innovations, transcriptional plasticity and gene loss underlying the evolution and divergence of two highly polyphagous and invasive Helicoverpa pest species.</title>
        <authorList>
            <person name="Pearce S.L."/>
            <person name="Clarke D.F."/>
            <person name="East P.D."/>
            <person name="Elfekih S."/>
            <person name="Gordon K.H."/>
            <person name="Jermiin L.S."/>
            <person name="McGaughran A."/>
            <person name="Oakeshott J.G."/>
            <person name="Papanikolaou A."/>
            <person name="Perera O.P."/>
            <person name="Rane R.V."/>
            <person name="Richards S."/>
            <person name="Tay W.T."/>
            <person name="Walsh T.K."/>
            <person name="Anderson A."/>
            <person name="Anderson C.J."/>
            <person name="Asgari S."/>
            <person name="Board P.G."/>
            <person name="Bretschneider A."/>
            <person name="Campbell P.M."/>
            <person name="Chertemps T."/>
            <person name="Christeller J.T."/>
            <person name="Coppin C.W."/>
            <person name="Downes S.J."/>
            <person name="Duan G."/>
            <person name="Farnsworth C.A."/>
            <person name="Good R.T."/>
            <person name="Han L.B."/>
            <person name="Han Y.C."/>
            <person name="Hatje K."/>
            <person name="Horne I."/>
            <person name="Huang Y.P."/>
            <person name="Hughes D.S."/>
            <person name="Jacquin-Joly E."/>
            <person name="James W."/>
            <person name="Jhangiani S."/>
            <person name="Kollmar M."/>
            <person name="Kuwar S.S."/>
            <person name="Li S."/>
            <person name="Liu N.Y."/>
            <person name="Maibeche M.T."/>
            <person name="Miller J.R."/>
            <person name="Montagne N."/>
            <person name="Perry T."/>
            <person name="Qu J."/>
            <person name="Song S.V."/>
            <person name="Sutton G.G."/>
            <person name="Vogel H."/>
            <person name="Walenz B.P."/>
            <person name="Xu W."/>
            <person name="Zhang H.J."/>
            <person name="Zou Z."/>
            <person name="Batterham P."/>
            <person name="Edwards O.R."/>
            <person name="Feyereisen R."/>
            <person name="Gibbs R.A."/>
            <person name="Heckel D.G."/>
            <person name="McGrath A."/>
            <person name="Robin C."/>
            <person name="Scherer S.E."/>
            <person name="Worley K.C."/>
            <person name="Wu Y.D."/>
        </authorList>
    </citation>
    <scope>NUCLEOTIDE SEQUENCE [LARGE SCALE GENOMIC DNA]</scope>
    <source>
        <strain evidence="3">Harm_GR_Male_#8</strain>
        <tissue evidence="3">Whole organism</tissue>
    </source>
</reference>
<feature type="compositionally biased region" description="Basic and acidic residues" evidence="2">
    <location>
        <begin position="90"/>
        <end position="99"/>
    </location>
</feature>
<feature type="region of interest" description="Disordered" evidence="2">
    <location>
        <begin position="373"/>
        <end position="396"/>
    </location>
</feature>
<evidence type="ECO:0000256" key="1">
    <source>
        <dbReference type="SAM" id="Coils"/>
    </source>
</evidence>
<gene>
    <name evidence="3" type="primary">HaOG212380</name>
    <name evidence="3" type="ORF">B5X24_HaOG212380</name>
</gene>
<evidence type="ECO:0000313" key="3">
    <source>
        <dbReference type="EMBL" id="PZC71848.1"/>
    </source>
</evidence>
<feature type="region of interest" description="Disordered" evidence="2">
    <location>
        <begin position="63"/>
        <end position="109"/>
    </location>
</feature>
<keyword evidence="1" id="KW-0175">Coiled coil</keyword>
<feature type="compositionally biased region" description="Polar residues" evidence="2">
    <location>
        <begin position="63"/>
        <end position="76"/>
    </location>
</feature>
<feature type="coiled-coil region" evidence="1">
    <location>
        <begin position="234"/>
        <end position="297"/>
    </location>
</feature>
<protein>
    <submittedName>
        <fullName evidence="3">Uncharacterized protein</fullName>
    </submittedName>
</protein>
<proteinExistence type="predicted"/>
<sequence>MADSGEKLFRNCVVDFDRVSTLLEEVIKGKMVKSESDAPTDGSVPSPEQKRFIGVLPYVYSAQSDPHSSAENSISVPGTAKPSAPKKMKRDRETSDGNTEKGQNMNGNMDEDEVKQKRLSLDIERKIWDVTHRIFLMGRDIKKLKDLLDKDIKIGECYNSELDAALKDFKVLKNRLQSMQQKQSQKEIELRNKINEMLRIESETKVAVDNSIEAMKKEYLNKQTEISAAIGKMKDEEAKTKIKIERDINRLKQKLLTVKRDFDNNINTMQKNERKEKDKLQSKIDKIEQLYAGLKGASDKRINDMQNKLTLKEEKTNAEIKTMQRNETDKIREINNKIKQIDSKAAKLKVDIENEIKHKQNALAAIEALLNSKQNNRARRPEEHNEAKPIKQEAVA</sequence>
<name>A0A2W1B9G0_HELAM</name>
<dbReference type="EMBL" id="KZ150248">
    <property type="protein sequence ID" value="PZC71848.1"/>
    <property type="molecule type" value="Genomic_DNA"/>
</dbReference>
<feature type="coiled-coil region" evidence="1">
    <location>
        <begin position="162"/>
        <end position="196"/>
    </location>
</feature>
<dbReference type="Proteomes" id="UP000249218">
    <property type="component" value="Unassembled WGS sequence"/>
</dbReference>
<evidence type="ECO:0000313" key="4">
    <source>
        <dbReference type="Proteomes" id="UP000249218"/>
    </source>
</evidence>
<dbReference type="AlphaFoldDB" id="A0A2W1B9G0"/>
<dbReference type="OrthoDB" id="7420513at2759"/>
<keyword evidence="4" id="KW-1185">Reference proteome</keyword>